<dbReference type="PROSITE" id="PS51393">
    <property type="entry name" value="LIPOXYGENASE_3"/>
    <property type="match status" value="1"/>
</dbReference>
<comment type="caution">
    <text evidence="5">The sequence shown here is derived from an EMBL/GenBank/DDBJ whole genome shotgun (WGS) entry which is preliminary data.</text>
</comment>
<evidence type="ECO:0000256" key="2">
    <source>
        <dbReference type="ARBA" id="ARBA00022964"/>
    </source>
</evidence>
<gene>
    <name evidence="5" type="ORF">V6N11_013709</name>
</gene>
<dbReference type="InterPro" id="IPR013819">
    <property type="entry name" value="LipOase_C"/>
</dbReference>
<evidence type="ECO:0000313" key="5">
    <source>
        <dbReference type="EMBL" id="KAK8487178.1"/>
    </source>
</evidence>
<accession>A0ABR2A2B9</accession>
<keyword evidence="1" id="KW-0479">Metal-binding</keyword>
<organism evidence="5 6">
    <name type="scientific">Hibiscus sabdariffa</name>
    <name type="common">roselle</name>
    <dbReference type="NCBI Taxonomy" id="183260"/>
    <lineage>
        <taxon>Eukaryota</taxon>
        <taxon>Viridiplantae</taxon>
        <taxon>Streptophyta</taxon>
        <taxon>Embryophyta</taxon>
        <taxon>Tracheophyta</taxon>
        <taxon>Spermatophyta</taxon>
        <taxon>Magnoliopsida</taxon>
        <taxon>eudicotyledons</taxon>
        <taxon>Gunneridae</taxon>
        <taxon>Pentapetalae</taxon>
        <taxon>rosids</taxon>
        <taxon>malvids</taxon>
        <taxon>Malvales</taxon>
        <taxon>Malvaceae</taxon>
        <taxon>Malvoideae</taxon>
        <taxon>Hibiscus</taxon>
    </lineage>
</organism>
<proteinExistence type="predicted"/>
<protein>
    <recommendedName>
        <fullName evidence="4">Lipoxygenase domain-containing protein</fullName>
    </recommendedName>
</protein>
<keyword evidence="2" id="KW-0223">Dioxygenase</keyword>
<evidence type="ECO:0000256" key="1">
    <source>
        <dbReference type="ARBA" id="ARBA00022723"/>
    </source>
</evidence>
<keyword evidence="3" id="KW-0560">Oxidoreductase</keyword>
<keyword evidence="6" id="KW-1185">Reference proteome</keyword>
<feature type="domain" description="Lipoxygenase" evidence="4">
    <location>
        <begin position="1"/>
        <end position="75"/>
    </location>
</feature>
<dbReference type="Pfam" id="PF00305">
    <property type="entry name" value="Lipoxygenase"/>
    <property type="match status" value="1"/>
</dbReference>
<evidence type="ECO:0000259" key="4">
    <source>
        <dbReference type="PROSITE" id="PS51393"/>
    </source>
</evidence>
<reference evidence="5 6" key="1">
    <citation type="journal article" date="2024" name="G3 (Bethesda)">
        <title>Genome assembly of Hibiscus sabdariffa L. provides insights into metabolisms of medicinal natural products.</title>
        <authorList>
            <person name="Kim T."/>
        </authorList>
    </citation>
    <scope>NUCLEOTIDE SEQUENCE [LARGE SCALE GENOMIC DNA]</scope>
    <source>
        <strain evidence="5">TK-2024</strain>
        <tissue evidence="5">Old leaves</tissue>
    </source>
</reference>
<name>A0ABR2A2B9_9ROSI</name>
<dbReference type="InterPro" id="IPR000907">
    <property type="entry name" value="LipOase"/>
</dbReference>
<evidence type="ECO:0000256" key="3">
    <source>
        <dbReference type="ARBA" id="ARBA00023002"/>
    </source>
</evidence>
<dbReference type="EMBL" id="JBBPBN010000406">
    <property type="protein sequence ID" value="KAK8487178.1"/>
    <property type="molecule type" value="Genomic_DNA"/>
</dbReference>
<evidence type="ECO:0000313" key="6">
    <source>
        <dbReference type="Proteomes" id="UP001396334"/>
    </source>
</evidence>
<sequence>MTLEEALEQKKLFVLDYHDLLLPFVKKVRELPGTTLYGSRALFFLDPDEAIGHRANSTAHGWEAAVEGCIYAGLA</sequence>
<dbReference type="InterPro" id="IPR036226">
    <property type="entry name" value="LipOase_C_sf"/>
</dbReference>
<dbReference type="SUPFAM" id="SSF48484">
    <property type="entry name" value="Lipoxigenase"/>
    <property type="match status" value="1"/>
</dbReference>
<dbReference type="Proteomes" id="UP001396334">
    <property type="component" value="Unassembled WGS sequence"/>
</dbReference>
<dbReference type="PANTHER" id="PTHR11771">
    <property type="entry name" value="LIPOXYGENASE"/>
    <property type="match status" value="1"/>
</dbReference>
<dbReference type="Gene3D" id="3.10.450.60">
    <property type="match status" value="1"/>
</dbReference>